<dbReference type="EMBL" id="KL660698">
    <property type="protein sequence ID" value="KFA64151.1"/>
    <property type="molecule type" value="Genomic_DNA"/>
</dbReference>
<evidence type="ECO:0000313" key="5">
    <source>
        <dbReference type="Proteomes" id="UP000028524"/>
    </source>
</evidence>
<dbReference type="PANTHER" id="PTHR38118:SF3">
    <property type="entry name" value="ANCHORED CELL WALL PROTEIN 11"/>
    <property type="match status" value="1"/>
</dbReference>
<dbReference type="InterPro" id="IPR056124">
    <property type="entry name" value="DUF7707"/>
</dbReference>
<dbReference type="HOGENOM" id="CLU_084512_1_1_1"/>
<feature type="chain" id="PRO_5001779463" description="DUF7707 domain-containing protein" evidence="2">
    <location>
        <begin position="20"/>
        <end position="203"/>
    </location>
</feature>
<evidence type="ECO:0000313" key="4">
    <source>
        <dbReference type="EMBL" id="KFA64151.1"/>
    </source>
</evidence>
<feature type="compositionally biased region" description="Acidic residues" evidence="1">
    <location>
        <begin position="165"/>
        <end position="174"/>
    </location>
</feature>
<dbReference type="OrthoDB" id="2121879at2759"/>
<keyword evidence="2" id="KW-0732">Signal</keyword>
<keyword evidence="5" id="KW-1185">Reference proteome</keyword>
<dbReference type="Proteomes" id="UP000028524">
    <property type="component" value="Unassembled WGS sequence"/>
</dbReference>
<dbReference type="PANTHER" id="PTHR38118">
    <property type="entry name" value="ANCHORED CELL WALL PROTEIN 11-RELATED"/>
    <property type="match status" value="1"/>
</dbReference>
<feature type="domain" description="DUF7707" evidence="3">
    <location>
        <begin position="31"/>
        <end position="132"/>
    </location>
</feature>
<feature type="compositionally biased region" description="Low complexity" evidence="1">
    <location>
        <begin position="144"/>
        <end position="164"/>
    </location>
</feature>
<dbReference type="Pfam" id="PF24808">
    <property type="entry name" value="DUF7707"/>
    <property type="match status" value="1"/>
</dbReference>
<name>A0A084QJL6_STAC4</name>
<sequence length="203" mass="21131">MRTTATLFAAAAAVASVSGQTLQNYTSSLDMTIDPNTVPVQQRATWCQGQTNTCNLLCDLDTQENSCAQTTLEYECTCSSNGSAPGLQYYLQTMPTFICEQLYSQCINENTGDASGQEACTSQIDALCGEAEPPTPSDDEESETSTSASPTTTSAPSTTGTEDSAPTEESDTTTESDNFAAPTMAPAKGFAAFAAMGLAAALL</sequence>
<accession>A0A084QJL6</accession>
<feature type="region of interest" description="Disordered" evidence="1">
    <location>
        <begin position="128"/>
        <end position="181"/>
    </location>
</feature>
<proteinExistence type="predicted"/>
<protein>
    <recommendedName>
        <fullName evidence="3">DUF7707 domain-containing protein</fullName>
    </recommendedName>
</protein>
<dbReference type="OMA" id="CSAQRNT"/>
<gene>
    <name evidence="4" type="ORF">S40285_00893</name>
</gene>
<evidence type="ECO:0000256" key="1">
    <source>
        <dbReference type="SAM" id="MobiDB-lite"/>
    </source>
</evidence>
<reference evidence="4 5" key="1">
    <citation type="journal article" date="2014" name="BMC Genomics">
        <title>Comparative genome sequencing reveals chemotype-specific gene clusters in the toxigenic black mold Stachybotrys.</title>
        <authorList>
            <person name="Semeiks J."/>
            <person name="Borek D."/>
            <person name="Otwinowski Z."/>
            <person name="Grishin N.V."/>
        </authorList>
    </citation>
    <scope>NUCLEOTIDE SEQUENCE [LARGE SCALE GENOMIC DNA]</scope>
    <source>
        <strain evidence="4 5">IBT 40285</strain>
    </source>
</reference>
<evidence type="ECO:0000259" key="3">
    <source>
        <dbReference type="Pfam" id="PF24808"/>
    </source>
</evidence>
<organism evidence="4 5">
    <name type="scientific">Stachybotrys chlorohalonatus (strain IBT 40285)</name>
    <dbReference type="NCBI Taxonomy" id="1283841"/>
    <lineage>
        <taxon>Eukaryota</taxon>
        <taxon>Fungi</taxon>
        <taxon>Dikarya</taxon>
        <taxon>Ascomycota</taxon>
        <taxon>Pezizomycotina</taxon>
        <taxon>Sordariomycetes</taxon>
        <taxon>Hypocreomycetidae</taxon>
        <taxon>Hypocreales</taxon>
        <taxon>Stachybotryaceae</taxon>
        <taxon>Stachybotrys</taxon>
    </lineage>
</organism>
<feature type="signal peptide" evidence="2">
    <location>
        <begin position="1"/>
        <end position="19"/>
    </location>
</feature>
<evidence type="ECO:0000256" key="2">
    <source>
        <dbReference type="SAM" id="SignalP"/>
    </source>
</evidence>
<dbReference type="InParanoid" id="A0A084QJL6"/>
<dbReference type="AlphaFoldDB" id="A0A084QJL6"/>
<dbReference type="STRING" id="1283841.A0A084QJL6"/>